<sequence length="182" mass="20457">MNKFRYLTLLLFLLALSFALVFSHGKERHGKKDSVKVLQSDSSVAQIEPYRIDLKITLFEHIHNKIIHFPIAFVVAGFIFTLLGFKRREILNLVSVLVFLAGLFGILAYLTGVSQGSAFENTSKEWVVETHRNLGIATVISIWVWFLFLSVKKLKKISWVIGVIALILVLIAGFYGGILAHG</sequence>
<feature type="transmembrane region" description="Helical" evidence="1">
    <location>
        <begin position="90"/>
        <end position="110"/>
    </location>
</feature>
<evidence type="ECO:0000313" key="4">
    <source>
        <dbReference type="Proteomes" id="UP000320623"/>
    </source>
</evidence>
<protein>
    <submittedName>
        <fullName evidence="3">Uncharacterized membrane protein</fullName>
    </submittedName>
</protein>
<evidence type="ECO:0000313" key="3">
    <source>
        <dbReference type="EMBL" id="CUU08212.1"/>
    </source>
</evidence>
<keyword evidence="4" id="KW-1185">Reference proteome</keyword>
<dbReference type="STRING" id="1643428.GCA_001442855_01979"/>
<feature type="transmembrane region" description="Helical" evidence="1">
    <location>
        <begin position="130"/>
        <end position="150"/>
    </location>
</feature>
<reference evidence="4" key="1">
    <citation type="submission" date="2015-11" db="EMBL/GenBank/DDBJ databases">
        <authorList>
            <person name="Varghese N."/>
        </authorList>
    </citation>
    <scope>NUCLEOTIDE SEQUENCE [LARGE SCALE GENOMIC DNA]</scope>
</reference>
<keyword evidence="1" id="KW-1133">Transmembrane helix</keyword>
<evidence type="ECO:0000259" key="2">
    <source>
        <dbReference type="Pfam" id="PF09990"/>
    </source>
</evidence>
<proteinExistence type="predicted"/>
<dbReference type="OrthoDB" id="1099022at2"/>
<dbReference type="EMBL" id="FAOO01000019">
    <property type="protein sequence ID" value="CUU08212.1"/>
    <property type="molecule type" value="Genomic_DNA"/>
</dbReference>
<dbReference type="RefSeq" id="WP_140945737.1">
    <property type="nucleotide sequence ID" value="NZ_FAOO01000019.1"/>
</dbReference>
<dbReference type="Pfam" id="PF09990">
    <property type="entry name" value="DUF2231"/>
    <property type="match status" value="1"/>
</dbReference>
<gene>
    <name evidence="3" type="ORF">JGI1_02020</name>
</gene>
<keyword evidence="1" id="KW-0472">Membrane</keyword>
<accession>A0A0S4NAE1</accession>
<feature type="transmembrane region" description="Helical" evidence="1">
    <location>
        <begin position="66"/>
        <end position="83"/>
    </location>
</feature>
<dbReference type="AlphaFoldDB" id="A0A0S4NAE1"/>
<feature type="transmembrane region" description="Helical" evidence="1">
    <location>
        <begin position="157"/>
        <end position="178"/>
    </location>
</feature>
<name>A0A0S4NAE1_9BACT</name>
<keyword evidence="1" id="KW-0812">Transmembrane</keyword>
<dbReference type="InterPro" id="IPR019251">
    <property type="entry name" value="DUF2231_TM"/>
</dbReference>
<dbReference type="Proteomes" id="UP000320623">
    <property type="component" value="Unassembled WGS sequence"/>
</dbReference>
<feature type="domain" description="DUF2231" evidence="2">
    <location>
        <begin position="62"/>
        <end position="180"/>
    </location>
</feature>
<evidence type="ECO:0000256" key="1">
    <source>
        <dbReference type="SAM" id="Phobius"/>
    </source>
</evidence>
<organism evidence="3 4">
    <name type="scientific">Candidatus Thermokryptus mobilis</name>
    <dbReference type="NCBI Taxonomy" id="1643428"/>
    <lineage>
        <taxon>Bacteria</taxon>
        <taxon>Pseudomonadati</taxon>
        <taxon>Candidatus Kryptoniota</taxon>
        <taxon>Candidatus Thermokryptus</taxon>
    </lineage>
</organism>